<evidence type="ECO:0000313" key="2">
    <source>
        <dbReference type="Proteomes" id="UP000789901"/>
    </source>
</evidence>
<reference evidence="1 2" key="1">
    <citation type="submission" date="2021-06" db="EMBL/GenBank/DDBJ databases">
        <authorList>
            <person name="Kallberg Y."/>
            <person name="Tangrot J."/>
            <person name="Rosling A."/>
        </authorList>
    </citation>
    <scope>NUCLEOTIDE SEQUENCE [LARGE SCALE GENOMIC DNA]</scope>
    <source>
        <strain evidence="1 2">120-4 pot B 10/14</strain>
    </source>
</reference>
<keyword evidence="2" id="KW-1185">Reference proteome</keyword>
<proteinExistence type="predicted"/>
<comment type="caution">
    <text evidence="1">The sequence shown here is derived from an EMBL/GenBank/DDBJ whole genome shotgun (WGS) entry which is preliminary data.</text>
</comment>
<accession>A0ABN7VVG3</accession>
<gene>
    <name evidence="1" type="ORF">GMARGA_LOCUS22714</name>
</gene>
<name>A0ABN7VVG3_GIGMA</name>
<protein>
    <submittedName>
        <fullName evidence="1">26966_t:CDS:1</fullName>
    </submittedName>
</protein>
<dbReference type="Proteomes" id="UP000789901">
    <property type="component" value="Unassembled WGS sequence"/>
</dbReference>
<dbReference type="EMBL" id="CAJVQB010022213">
    <property type="protein sequence ID" value="CAG8799023.1"/>
    <property type="molecule type" value="Genomic_DNA"/>
</dbReference>
<organism evidence="1 2">
    <name type="scientific">Gigaspora margarita</name>
    <dbReference type="NCBI Taxonomy" id="4874"/>
    <lineage>
        <taxon>Eukaryota</taxon>
        <taxon>Fungi</taxon>
        <taxon>Fungi incertae sedis</taxon>
        <taxon>Mucoromycota</taxon>
        <taxon>Glomeromycotina</taxon>
        <taxon>Glomeromycetes</taxon>
        <taxon>Diversisporales</taxon>
        <taxon>Gigasporaceae</taxon>
        <taxon>Gigaspora</taxon>
    </lineage>
</organism>
<evidence type="ECO:0000313" key="1">
    <source>
        <dbReference type="EMBL" id="CAG8799023.1"/>
    </source>
</evidence>
<sequence>MNEYDIADEVDMFDESDELDEKSEIINKFWEADDIIQQQPIAKQKNLDYTSQFVDVNEISQRFSEEVKSGNIT</sequence>
<feature type="non-terminal residue" evidence="1">
    <location>
        <position position="73"/>
    </location>
</feature>